<gene>
    <name evidence="1" type="ORF">HPBE_LOCUS5712</name>
</gene>
<name>A0A183FGD7_HELPZ</name>
<dbReference type="EMBL" id="UZAH01025524">
    <property type="protein sequence ID" value="VDO65560.1"/>
    <property type="molecule type" value="Genomic_DNA"/>
</dbReference>
<keyword evidence="2" id="KW-1185">Reference proteome</keyword>
<accession>A0A3P7WW94</accession>
<organism evidence="2 3">
    <name type="scientific">Heligmosomoides polygyrus</name>
    <name type="common">Parasitic roundworm</name>
    <dbReference type="NCBI Taxonomy" id="6339"/>
    <lineage>
        <taxon>Eukaryota</taxon>
        <taxon>Metazoa</taxon>
        <taxon>Ecdysozoa</taxon>
        <taxon>Nematoda</taxon>
        <taxon>Chromadorea</taxon>
        <taxon>Rhabditida</taxon>
        <taxon>Rhabditina</taxon>
        <taxon>Rhabditomorpha</taxon>
        <taxon>Strongyloidea</taxon>
        <taxon>Heligmosomidae</taxon>
        <taxon>Heligmosomoides</taxon>
    </lineage>
</organism>
<dbReference type="Proteomes" id="UP000050761">
    <property type="component" value="Unassembled WGS sequence"/>
</dbReference>
<protein>
    <submittedName>
        <fullName evidence="1 3">Uncharacterized protein</fullName>
    </submittedName>
</protein>
<proteinExistence type="predicted"/>
<evidence type="ECO:0000313" key="2">
    <source>
        <dbReference type="Proteomes" id="UP000050761"/>
    </source>
</evidence>
<evidence type="ECO:0000313" key="3">
    <source>
        <dbReference type="WBParaSite" id="HPBE_0000571101-mRNA-1"/>
    </source>
</evidence>
<sequence>MIKKVYLLTLDTSQGAGEEIEAQCEAIQEQLVGLKPLRTELSLKALASELGDVLVVQQENPSPALCSADRGVVEETRIPVEVPRSVFQAELSESTDGAPVHGLPKALALDDVFYRAGSNLVAAAQGERLKETYTRFEQSLCQTRTQQSEGKQEIWVLTLLQYHGKLSQHGEDEAEADTPLPSNA</sequence>
<evidence type="ECO:0000313" key="1">
    <source>
        <dbReference type="EMBL" id="VDO65560.1"/>
    </source>
</evidence>
<dbReference type="AlphaFoldDB" id="A0A183FGD7"/>
<accession>A0A183FGD7</accession>
<reference evidence="1 2" key="1">
    <citation type="submission" date="2018-11" db="EMBL/GenBank/DDBJ databases">
        <authorList>
            <consortium name="Pathogen Informatics"/>
        </authorList>
    </citation>
    <scope>NUCLEOTIDE SEQUENCE [LARGE SCALE GENOMIC DNA]</scope>
</reference>
<dbReference type="WBParaSite" id="HPBE_0000571101-mRNA-1">
    <property type="protein sequence ID" value="HPBE_0000571101-mRNA-1"/>
    <property type="gene ID" value="HPBE_0000571101"/>
</dbReference>
<reference evidence="3" key="2">
    <citation type="submission" date="2019-09" db="UniProtKB">
        <authorList>
            <consortium name="WormBaseParasite"/>
        </authorList>
    </citation>
    <scope>IDENTIFICATION</scope>
</reference>